<dbReference type="AlphaFoldDB" id="A0AA41QS05"/>
<dbReference type="RefSeq" id="WP_281737214.1">
    <property type="nucleotide sequence ID" value="NZ_JAKETQ010000004.1"/>
</dbReference>
<keyword evidence="2 5" id="KW-0813">Transport</keyword>
<dbReference type="SUPFAM" id="SSF53850">
    <property type="entry name" value="Periplasmic binding protein-like II"/>
    <property type="match status" value="1"/>
</dbReference>
<comment type="function">
    <text evidence="5">Required for the activity of the bacterial periplasmic transport system of putrescine.</text>
</comment>
<dbReference type="PANTHER" id="PTHR30222:SF12">
    <property type="entry name" value="NORSPERMIDINE SENSOR"/>
    <property type="match status" value="1"/>
</dbReference>
<dbReference type="CDD" id="cd13659">
    <property type="entry name" value="PBP2_PotF"/>
    <property type="match status" value="1"/>
</dbReference>
<feature type="chain" id="PRO_5041317788" description="Putrescine-binding periplasmic protein" evidence="6">
    <location>
        <begin position="26"/>
        <end position="367"/>
    </location>
</feature>
<proteinExistence type="inferred from homology"/>
<dbReference type="Gene3D" id="3.40.190.10">
    <property type="entry name" value="Periplasmic binding protein-like II"/>
    <property type="match status" value="2"/>
</dbReference>
<evidence type="ECO:0000256" key="4">
    <source>
        <dbReference type="ARBA" id="ARBA00022764"/>
    </source>
</evidence>
<comment type="caution">
    <text evidence="7">The sequence shown here is derived from an EMBL/GenBank/DDBJ whole genome shotgun (WGS) entry which is preliminary data.</text>
</comment>
<dbReference type="GO" id="GO:0019808">
    <property type="term" value="F:polyamine binding"/>
    <property type="evidence" value="ECO:0007669"/>
    <property type="project" value="InterPro"/>
</dbReference>
<dbReference type="EMBL" id="JALAZD010000004">
    <property type="protein sequence ID" value="MCI0129288.1"/>
    <property type="molecule type" value="Genomic_DNA"/>
</dbReference>
<reference evidence="7" key="1">
    <citation type="submission" date="2022-03" db="EMBL/GenBank/DDBJ databases">
        <title>The complete genome sequence of a Methyloterrigena soli.</title>
        <authorList>
            <person name="Zi Z."/>
        </authorList>
    </citation>
    <scope>NUCLEOTIDE SEQUENCE</scope>
    <source>
        <strain evidence="7">M48</strain>
    </source>
</reference>
<evidence type="ECO:0000313" key="7">
    <source>
        <dbReference type="EMBL" id="MCI0129288.1"/>
    </source>
</evidence>
<keyword evidence="8" id="KW-1185">Reference proteome</keyword>
<dbReference type="PIRSF" id="PIRSF019574">
    <property type="entry name" value="Periplasmic_polyamine_BP"/>
    <property type="match status" value="1"/>
</dbReference>
<gene>
    <name evidence="7" type="ORF">ML536_20840</name>
</gene>
<keyword evidence="3 6" id="KW-0732">Signal</keyword>
<dbReference type="PANTHER" id="PTHR30222">
    <property type="entry name" value="SPERMIDINE/PUTRESCINE-BINDING PERIPLASMIC PROTEIN"/>
    <property type="match status" value="1"/>
</dbReference>
<evidence type="ECO:0000313" key="8">
    <source>
        <dbReference type="Proteomes" id="UP001156140"/>
    </source>
</evidence>
<sequence>MNKHLILALGALAVAAPALTLPVLAQENVVNVYNWSDYIADDTIAKFEAETGIKVNYDVYDSNEIVDAKLLAGNSGYDIVVPSGNFLQRQVKAGLLLPLDKSKLPNLVNMDPAIMQAATEFDPDNAHSVPYMINTIGLGYNVAKAKAALGDGVALDSWDLLFKPENAEKLASCGIAVLDSPSEVMGIALHYLGLDPNSESEEDLAKAEALMTSIKPYIRYFHSSQYIDDLGNGEICLALGYSGDVFIAADAAKQANQGVEVNYIIPKEGAATLFDFLAIPADAPHPENALKFINFIMEPEIVAAITNYVFYANPNLKALPFVDDEVKNNPGIYPPADVLAKAFVMTAHSPEYEEVLTRTWTRIKTGQ</sequence>
<evidence type="ECO:0000256" key="5">
    <source>
        <dbReference type="PIRNR" id="PIRNR019574"/>
    </source>
</evidence>
<evidence type="ECO:0000256" key="1">
    <source>
        <dbReference type="ARBA" id="ARBA00004418"/>
    </source>
</evidence>
<feature type="signal peptide" evidence="6">
    <location>
        <begin position="1"/>
        <end position="25"/>
    </location>
</feature>
<evidence type="ECO:0000256" key="3">
    <source>
        <dbReference type="ARBA" id="ARBA00022729"/>
    </source>
</evidence>
<dbReference type="GO" id="GO:0042597">
    <property type="term" value="C:periplasmic space"/>
    <property type="evidence" value="ECO:0007669"/>
    <property type="project" value="UniProtKB-SubCell"/>
</dbReference>
<name>A0AA41QS05_9HYPH</name>
<dbReference type="PRINTS" id="PR00909">
    <property type="entry name" value="SPERMDNBNDNG"/>
</dbReference>
<dbReference type="InterPro" id="IPR001188">
    <property type="entry name" value="Sperm_putr-bd"/>
</dbReference>
<dbReference type="Pfam" id="PF13416">
    <property type="entry name" value="SBP_bac_8"/>
    <property type="match status" value="1"/>
</dbReference>
<dbReference type="GO" id="GO:0015846">
    <property type="term" value="P:polyamine transport"/>
    <property type="evidence" value="ECO:0007669"/>
    <property type="project" value="InterPro"/>
</dbReference>
<accession>A0AA41QS05</accession>
<organism evidence="7 8">
    <name type="scientific">Paradevosia shaoguanensis</name>
    <dbReference type="NCBI Taxonomy" id="1335043"/>
    <lineage>
        <taxon>Bacteria</taxon>
        <taxon>Pseudomonadati</taxon>
        <taxon>Pseudomonadota</taxon>
        <taxon>Alphaproteobacteria</taxon>
        <taxon>Hyphomicrobiales</taxon>
        <taxon>Devosiaceae</taxon>
        <taxon>Paradevosia</taxon>
    </lineage>
</organism>
<keyword evidence="4 5" id="KW-0574">Periplasm</keyword>
<protein>
    <recommendedName>
        <fullName evidence="5">Putrescine-binding periplasmic protein</fullName>
    </recommendedName>
</protein>
<comment type="subcellular location">
    <subcellularLocation>
        <location evidence="1 5">Periplasm</location>
    </subcellularLocation>
</comment>
<dbReference type="Proteomes" id="UP001156140">
    <property type="component" value="Unassembled WGS sequence"/>
</dbReference>
<evidence type="ECO:0000256" key="2">
    <source>
        <dbReference type="ARBA" id="ARBA00022448"/>
    </source>
</evidence>
<evidence type="ECO:0000256" key="6">
    <source>
        <dbReference type="SAM" id="SignalP"/>
    </source>
</evidence>
<comment type="similarity">
    <text evidence="5">Belongs to the bacterial solute-binding protein PotD/PotF family.</text>
</comment>
<dbReference type="InterPro" id="IPR006059">
    <property type="entry name" value="SBP"/>
</dbReference>